<name>A0ABT9Q6F9_9ACTN</name>
<dbReference type="Proteomes" id="UP001225356">
    <property type="component" value="Unassembled WGS sequence"/>
</dbReference>
<dbReference type="RefSeq" id="WP_307556260.1">
    <property type="nucleotide sequence ID" value="NZ_JAUSQU010000001.1"/>
</dbReference>
<sequence>MSTIMNSLPDPLPEFFDCGCSDIYYCPQAGEVEYPRHGGFDVCCDALDQHIPLHA</sequence>
<proteinExistence type="predicted"/>
<organism evidence="1 2">
    <name type="scientific">Streptosporangium lutulentum</name>
    <dbReference type="NCBI Taxonomy" id="1461250"/>
    <lineage>
        <taxon>Bacteria</taxon>
        <taxon>Bacillati</taxon>
        <taxon>Actinomycetota</taxon>
        <taxon>Actinomycetes</taxon>
        <taxon>Streptosporangiales</taxon>
        <taxon>Streptosporangiaceae</taxon>
        <taxon>Streptosporangium</taxon>
    </lineage>
</organism>
<evidence type="ECO:0000313" key="1">
    <source>
        <dbReference type="EMBL" id="MDP9842342.1"/>
    </source>
</evidence>
<gene>
    <name evidence="1" type="ORF">J2853_001553</name>
</gene>
<keyword evidence="2" id="KW-1185">Reference proteome</keyword>
<comment type="caution">
    <text evidence="1">The sequence shown here is derived from an EMBL/GenBank/DDBJ whole genome shotgun (WGS) entry which is preliminary data.</text>
</comment>
<reference evidence="1 2" key="1">
    <citation type="submission" date="2023-07" db="EMBL/GenBank/DDBJ databases">
        <title>Sequencing the genomes of 1000 actinobacteria strains.</title>
        <authorList>
            <person name="Klenk H.-P."/>
        </authorList>
    </citation>
    <scope>NUCLEOTIDE SEQUENCE [LARGE SCALE GENOMIC DNA]</scope>
    <source>
        <strain evidence="1 2">DSM 46740</strain>
    </source>
</reference>
<protein>
    <submittedName>
        <fullName evidence="1">Uncharacterized protein</fullName>
    </submittedName>
</protein>
<accession>A0ABT9Q6F9</accession>
<dbReference type="EMBL" id="JAUSQU010000001">
    <property type="protein sequence ID" value="MDP9842342.1"/>
    <property type="molecule type" value="Genomic_DNA"/>
</dbReference>
<evidence type="ECO:0000313" key="2">
    <source>
        <dbReference type="Proteomes" id="UP001225356"/>
    </source>
</evidence>